<dbReference type="PANTHER" id="PTHR12817">
    <property type="entry name" value="TRAFFICKING PROTEIN PARTICLE COMPLEX SUBUNIT 6B"/>
    <property type="match status" value="1"/>
</dbReference>
<dbReference type="EMBL" id="CP058604">
    <property type="protein sequence ID" value="QLG70336.1"/>
    <property type="molecule type" value="Genomic_DNA"/>
</dbReference>
<reference evidence="3 4" key="1">
    <citation type="submission" date="2020-07" db="EMBL/GenBank/DDBJ databases">
        <title>The yeast mating-type switching endonuclease HO is a domesticated member of an unorthodox homing genetic element family.</title>
        <authorList>
            <person name="Coughlan A.Y."/>
            <person name="Lombardi L."/>
            <person name="Braun-Galleani S."/>
            <person name="Martos A.R."/>
            <person name="Galeote V."/>
            <person name="Bigey F."/>
            <person name="Dequin S."/>
            <person name="Byrne K.P."/>
            <person name="Wolfe K.H."/>
        </authorList>
    </citation>
    <scope>NUCLEOTIDE SEQUENCE [LARGE SCALE GENOMIC DNA]</scope>
    <source>
        <strain evidence="3 4">NRRL Y-6702</strain>
    </source>
</reference>
<evidence type="ECO:0000313" key="4">
    <source>
        <dbReference type="Proteomes" id="UP000509704"/>
    </source>
</evidence>
<name>A0A7H9AVH9_ZYGMR</name>
<dbReference type="Pfam" id="PF04051">
    <property type="entry name" value="TRAPP"/>
    <property type="match status" value="1"/>
</dbReference>
<dbReference type="CDD" id="cd14944">
    <property type="entry name" value="TRAPPC6A_Trs33"/>
    <property type="match status" value="1"/>
</dbReference>
<dbReference type="InterPro" id="IPR007194">
    <property type="entry name" value="TRAPP_component"/>
</dbReference>
<organism evidence="3 4">
    <name type="scientific">Zygotorulaspora mrakii</name>
    <name type="common">Zygosaccharomyces mrakii</name>
    <dbReference type="NCBI Taxonomy" id="42260"/>
    <lineage>
        <taxon>Eukaryota</taxon>
        <taxon>Fungi</taxon>
        <taxon>Dikarya</taxon>
        <taxon>Ascomycota</taxon>
        <taxon>Saccharomycotina</taxon>
        <taxon>Saccharomycetes</taxon>
        <taxon>Saccharomycetales</taxon>
        <taxon>Saccharomycetaceae</taxon>
        <taxon>Zygotorulaspora</taxon>
    </lineage>
</organism>
<dbReference type="GO" id="GO:0006888">
    <property type="term" value="P:endoplasmic reticulum to Golgi vesicle-mediated transport"/>
    <property type="evidence" value="ECO:0007669"/>
    <property type="project" value="TreeGrafter"/>
</dbReference>
<gene>
    <name evidence="3" type="ORF">HG535_0A02750</name>
</gene>
<dbReference type="GO" id="GO:0005802">
    <property type="term" value="C:trans-Golgi network"/>
    <property type="evidence" value="ECO:0007669"/>
    <property type="project" value="TreeGrafter"/>
</dbReference>
<accession>A0A7H9AVH9</accession>
<dbReference type="RefSeq" id="XP_037142064.1">
    <property type="nucleotide sequence ID" value="XM_037286169.1"/>
</dbReference>
<dbReference type="InterPro" id="IPR037992">
    <property type="entry name" value="TRAPPC6/Trs33"/>
</dbReference>
<evidence type="ECO:0000256" key="2">
    <source>
        <dbReference type="SAM" id="MobiDB-lite"/>
    </source>
</evidence>
<protein>
    <recommendedName>
        <fullName evidence="5">Trafficking protein particle complex subunit</fullName>
    </recommendedName>
</protein>
<dbReference type="GeneID" id="59233972"/>
<evidence type="ECO:0000256" key="1">
    <source>
        <dbReference type="ARBA" id="ARBA00006218"/>
    </source>
</evidence>
<evidence type="ECO:0008006" key="5">
    <source>
        <dbReference type="Google" id="ProtNLM"/>
    </source>
</evidence>
<evidence type="ECO:0000313" key="3">
    <source>
        <dbReference type="EMBL" id="QLG70336.1"/>
    </source>
</evidence>
<dbReference type="Proteomes" id="UP000509704">
    <property type="component" value="Chromosome 1"/>
</dbReference>
<dbReference type="AlphaFoldDB" id="A0A7H9AVH9"/>
<dbReference type="GO" id="GO:0030008">
    <property type="term" value="C:TRAPP complex"/>
    <property type="evidence" value="ECO:0007669"/>
    <property type="project" value="TreeGrafter"/>
</dbReference>
<dbReference type="PANTHER" id="PTHR12817:SF0">
    <property type="entry name" value="GEO08327P1"/>
    <property type="match status" value="1"/>
</dbReference>
<sequence length="269" mass="30833">MERHTVAGVSATVNSERSDVDAMTEQQRIQQQLHVFQSSLPKVNELAYQLLFNEIIPLSMAVEKKLLNKTNLQDDQKVAKQDDDKATKDFEKLHINASLDAPSHKMCQEISESDQTKQERVFERVRNIGFQIGNKITELLVFSNNPNLRFKDMDLLAIMKFICRDVWKQLFGKQIDNLKTNHRGTFYLFDYDYRPIQSFSLESGSAEKELALVKPFLELPIGIIMGVLSSLGYSGEEVQCMATFVNRPDDRPKSTFHKGISFHVQVNSQ</sequence>
<feature type="region of interest" description="Disordered" evidence="2">
    <location>
        <begin position="1"/>
        <end position="20"/>
    </location>
</feature>
<proteinExistence type="inferred from homology"/>
<comment type="similarity">
    <text evidence="1">Belongs to the TRAPP small subunits family. BET3 subfamily.</text>
</comment>
<dbReference type="InterPro" id="IPR024096">
    <property type="entry name" value="NO_sig/Golgi_transp_ligand-bd"/>
</dbReference>
<dbReference type="Gene3D" id="3.30.1380.20">
    <property type="entry name" value="Trafficking protein particle complex subunit 3"/>
    <property type="match status" value="1"/>
</dbReference>
<keyword evidence="4" id="KW-1185">Reference proteome</keyword>
<dbReference type="GO" id="GO:0005801">
    <property type="term" value="C:cis-Golgi network"/>
    <property type="evidence" value="ECO:0007669"/>
    <property type="project" value="TreeGrafter"/>
</dbReference>
<dbReference type="OrthoDB" id="941624at2759"/>
<dbReference type="KEGG" id="zmk:HG535_0A02750"/>
<dbReference type="SUPFAM" id="SSF111126">
    <property type="entry name" value="Ligand-binding domain in the NO signalling and Golgi transport"/>
    <property type="match status" value="1"/>
</dbReference>